<organism evidence="2 3">
    <name type="scientific">Wickerhamiella sorbophila</name>
    <dbReference type="NCBI Taxonomy" id="45607"/>
    <lineage>
        <taxon>Eukaryota</taxon>
        <taxon>Fungi</taxon>
        <taxon>Dikarya</taxon>
        <taxon>Ascomycota</taxon>
        <taxon>Saccharomycotina</taxon>
        <taxon>Dipodascomycetes</taxon>
        <taxon>Dipodascales</taxon>
        <taxon>Trichomonascaceae</taxon>
        <taxon>Wickerhamiella</taxon>
    </lineage>
</organism>
<reference evidence="2 3" key="1">
    <citation type="submission" date="2017-04" db="EMBL/GenBank/DDBJ databases">
        <title>Genome sequencing of [Candida] sorbophila.</title>
        <authorList>
            <person name="Ahn J.O."/>
        </authorList>
    </citation>
    <scope>NUCLEOTIDE SEQUENCE [LARGE SCALE GENOMIC DNA]</scope>
    <source>
        <strain evidence="2 3">DS02</strain>
    </source>
</reference>
<name>A0A2T0FJJ7_9ASCO</name>
<sequence length="472" mass="53294">MSLLGLPNEVLLQIYEYGGLEILASGLPFTCKRLHALSFDDQLWQGSLTEMFHQCYFSAERISVLGVIPGYRKWFYQQLKINARVARALDTLVYEAPEEAEAVVLQVVAHRLPALVQLEAAIKEPKTLAHYHWASWLHSVVCRLEGVYRLLELSTENDCGNAVVKEPIKHVETLLFLRGGARPYEFQNAMTSNWSPVIKGIAELPDQILAVMSEIRKISSTLGIRNDYFATLLKCTLFAHIAYDIWDDVDATLFTFPGVTYVCVRREQEWLFVDFQAPPQSPKVRTLQEVRDLMAYARVSEQDVQVGVSFRDLMATTYVWHTMPSENRQSILDLIEHAALDVPVRKLQMHPGLYEAVAKRIILKNIDDVHLTPQMPASRRPTGLVFRPGMVCQIVGMGSSESVVVLESNNDSCTVLRGSQVRTVLSSMLVPGYDGKIKRDRGLVVPDIDADLTILGEYFLNYDPQHQAFNPA</sequence>
<dbReference type="InterPro" id="IPR036047">
    <property type="entry name" value="F-box-like_dom_sf"/>
</dbReference>
<gene>
    <name evidence="2" type="ORF">B9G98_02786</name>
</gene>
<dbReference type="Pfam" id="PF12937">
    <property type="entry name" value="F-box-like"/>
    <property type="match status" value="1"/>
</dbReference>
<evidence type="ECO:0000313" key="2">
    <source>
        <dbReference type="EMBL" id="PRT55166.1"/>
    </source>
</evidence>
<evidence type="ECO:0000259" key="1">
    <source>
        <dbReference type="PROSITE" id="PS50181"/>
    </source>
</evidence>
<feature type="domain" description="F-box" evidence="1">
    <location>
        <begin position="1"/>
        <end position="47"/>
    </location>
</feature>
<dbReference type="RefSeq" id="XP_024665111.1">
    <property type="nucleotide sequence ID" value="XM_024809343.1"/>
</dbReference>
<keyword evidence="3" id="KW-1185">Reference proteome</keyword>
<dbReference type="GeneID" id="36516534"/>
<dbReference type="PROSITE" id="PS50181">
    <property type="entry name" value="FBOX"/>
    <property type="match status" value="1"/>
</dbReference>
<dbReference type="SUPFAM" id="SSF81383">
    <property type="entry name" value="F-box domain"/>
    <property type="match status" value="1"/>
</dbReference>
<dbReference type="InterPro" id="IPR001810">
    <property type="entry name" value="F-box_dom"/>
</dbReference>
<protein>
    <recommendedName>
        <fullName evidence="1">F-box domain-containing protein</fullName>
    </recommendedName>
</protein>
<dbReference type="AlphaFoldDB" id="A0A2T0FJJ7"/>
<dbReference type="Proteomes" id="UP000238350">
    <property type="component" value="Unassembled WGS sequence"/>
</dbReference>
<evidence type="ECO:0000313" key="3">
    <source>
        <dbReference type="Proteomes" id="UP000238350"/>
    </source>
</evidence>
<accession>A0A2T0FJJ7</accession>
<comment type="caution">
    <text evidence="2">The sequence shown here is derived from an EMBL/GenBank/DDBJ whole genome shotgun (WGS) entry which is preliminary data.</text>
</comment>
<dbReference type="EMBL" id="NDIQ01000021">
    <property type="protein sequence ID" value="PRT55166.1"/>
    <property type="molecule type" value="Genomic_DNA"/>
</dbReference>
<proteinExistence type="predicted"/>